<dbReference type="InterPro" id="IPR050551">
    <property type="entry name" value="Fructan_Metab_Enzymes"/>
</dbReference>
<dbReference type="Gene3D" id="2.115.10.20">
    <property type="entry name" value="Glycosyl hydrolase domain, family 43"/>
    <property type="match status" value="1"/>
</dbReference>
<dbReference type="SUPFAM" id="SSF49899">
    <property type="entry name" value="Concanavalin A-like lectins/glucanases"/>
    <property type="match status" value="1"/>
</dbReference>
<accession>A0A0N1I4P1</accession>
<gene>
    <name evidence="4" type="ORF">ABL78_4610</name>
</gene>
<dbReference type="EMBL" id="LJSK01000136">
    <property type="protein sequence ID" value="KPI86344.1"/>
    <property type="molecule type" value="Genomic_DNA"/>
</dbReference>
<name>A0A0N1I4P1_LEPSE</name>
<evidence type="ECO:0000256" key="1">
    <source>
        <dbReference type="ARBA" id="ARBA00022801"/>
    </source>
</evidence>
<evidence type="ECO:0000259" key="3">
    <source>
        <dbReference type="Pfam" id="PF08244"/>
    </source>
</evidence>
<reference evidence="4 5" key="1">
    <citation type="journal article" date="2015" name="PLoS Pathog.">
        <title>Leptomonas seymouri: Adaptations to the Dixenous Life Cycle Analyzed by Genome Sequencing, Transcriptome Profiling and Co-infection with Leishmania donovani.</title>
        <authorList>
            <person name="Kraeva N."/>
            <person name="Butenko A."/>
            <person name="Hlavacova J."/>
            <person name="Kostygov A."/>
            <person name="Myskova J."/>
            <person name="Grybchuk D."/>
            <person name="Lestinova T."/>
            <person name="Votypka J."/>
            <person name="Volf P."/>
            <person name="Opperdoes F."/>
            <person name="Flegontov P."/>
            <person name="Lukes J."/>
            <person name="Yurchenko V."/>
        </authorList>
    </citation>
    <scope>NUCLEOTIDE SEQUENCE [LARGE SCALE GENOMIC DNA]</scope>
    <source>
        <strain evidence="4 5">ATCC 30220</strain>
    </source>
</reference>
<sequence length="329" mass="35759">MIWGWTKEELSDEQIKAQGWSGVQNMLRTMEYDSTEKKIKTFPIPELKNLRASHLVSTRSLALSGSAPTPVAESINATLHHEIIVTFTLSSVEPFDGTKYYSEDTAPEFGVMFRGSSDFKKYTSVSVKMPVATGAPTAQSAQDTVYAPIKMFPSPATSPEANCSAECTKERTCISWTYTSSPSPTCALYWKTSERVHNSVAQSGTVNIPQLYMDRVASGSIGSIEPLMGRAPLKQKNAGVVQLHIYVDDSVVEVFKDGGLETITGRLYLPDGEAQTHIGLYTKNLDHVTVTASVDVYAMGTVWAADKGAGANRAYTNSLYNLIGSVASK</sequence>
<protein>
    <submittedName>
        <fullName evidence="4">Beta-fructofuranosidase-like protein</fullName>
    </submittedName>
</protein>
<comment type="caution">
    <text evidence="4">The sequence shown here is derived from an EMBL/GenBank/DDBJ whole genome shotgun (WGS) entry which is preliminary data.</text>
</comment>
<dbReference type="InterPro" id="IPR013189">
    <property type="entry name" value="Glyco_hydro_32_C"/>
</dbReference>
<dbReference type="Gene3D" id="2.60.120.560">
    <property type="entry name" value="Exo-inulinase, domain 1"/>
    <property type="match status" value="1"/>
</dbReference>
<keyword evidence="2" id="KW-0326">Glycosidase</keyword>
<feature type="domain" description="Glycosyl hydrolase family 32 C-terminal" evidence="3">
    <location>
        <begin position="66"/>
        <end position="288"/>
    </location>
</feature>
<evidence type="ECO:0000313" key="4">
    <source>
        <dbReference type="EMBL" id="KPI86344.1"/>
    </source>
</evidence>
<dbReference type="VEuPathDB" id="TriTrypDB:Lsey_0136_0170"/>
<dbReference type="Proteomes" id="UP000038009">
    <property type="component" value="Unassembled WGS sequence"/>
</dbReference>
<keyword evidence="1" id="KW-0378">Hydrolase</keyword>
<dbReference type="AlphaFoldDB" id="A0A0N1I4P1"/>
<keyword evidence="5" id="KW-1185">Reference proteome</keyword>
<evidence type="ECO:0000256" key="2">
    <source>
        <dbReference type="ARBA" id="ARBA00023295"/>
    </source>
</evidence>
<evidence type="ECO:0000313" key="5">
    <source>
        <dbReference type="Proteomes" id="UP000038009"/>
    </source>
</evidence>
<dbReference type="Pfam" id="PF08244">
    <property type="entry name" value="Glyco_hydro_32C"/>
    <property type="match status" value="1"/>
</dbReference>
<dbReference type="InterPro" id="IPR013320">
    <property type="entry name" value="ConA-like_dom_sf"/>
</dbReference>
<dbReference type="Gene3D" id="3.50.4.10">
    <property type="entry name" value="Hepatocyte Growth Factor"/>
    <property type="match status" value="1"/>
</dbReference>
<organism evidence="4 5">
    <name type="scientific">Leptomonas seymouri</name>
    <dbReference type="NCBI Taxonomy" id="5684"/>
    <lineage>
        <taxon>Eukaryota</taxon>
        <taxon>Discoba</taxon>
        <taxon>Euglenozoa</taxon>
        <taxon>Kinetoplastea</taxon>
        <taxon>Metakinetoplastina</taxon>
        <taxon>Trypanosomatida</taxon>
        <taxon>Trypanosomatidae</taxon>
        <taxon>Leishmaniinae</taxon>
        <taxon>Leptomonas</taxon>
    </lineage>
</organism>
<dbReference type="PANTHER" id="PTHR31953">
    <property type="entry name" value="BETA-FRUCTOFURANOSIDASE, INSOLUBLE ISOENZYME CWINV1-RELATED"/>
    <property type="match status" value="1"/>
</dbReference>
<proteinExistence type="predicted"/>
<dbReference type="OrthoDB" id="202537at2759"/>
<dbReference type="GO" id="GO:0016798">
    <property type="term" value="F:hydrolase activity, acting on glycosyl bonds"/>
    <property type="evidence" value="ECO:0007669"/>
    <property type="project" value="UniProtKB-KW"/>
</dbReference>
<dbReference type="InterPro" id="IPR023296">
    <property type="entry name" value="Glyco_hydro_beta-prop_sf"/>
</dbReference>